<keyword evidence="2" id="KW-0812">Transmembrane</keyword>
<accession>A0A835UEX0</accession>
<dbReference type="OrthoDB" id="5984008at2759"/>
<proteinExistence type="predicted"/>
<evidence type="ECO:0000313" key="8">
    <source>
        <dbReference type="Proteomes" id="UP000639772"/>
    </source>
</evidence>
<dbReference type="FunFam" id="3.40.50.2300:FF:000081">
    <property type="entry name" value="Glutamate receptor"/>
    <property type="match status" value="1"/>
</dbReference>
<evidence type="ECO:0000259" key="6">
    <source>
        <dbReference type="Pfam" id="PF01094"/>
    </source>
</evidence>
<dbReference type="InterPro" id="IPR028082">
    <property type="entry name" value="Peripla_BP_I"/>
</dbReference>
<dbReference type="InterPro" id="IPR001828">
    <property type="entry name" value="ANF_lig-bd_rcpt"/>
</dbReference>
<comment type="caution">
    <text evidence="7">The sequence shown here is derived from an EMBL/GenBank/DDBJ whole genome shotgun (WGS) entry which is preliminary data.</text>
</comment>
<feature type="domain" description="Receptor ligand binding region" evidence="6">
    <location>
        <begin position="48"/>
        <end position="406"/>
    </location>
</feature>
<name>A0A835UEX0_VANPL</name>
<reference evidence="7 8" key="1">
    <citation type="journal article" date="2020" name="Nat. Food">
        <title>A phased Vanilla planifolia genome enables genetic improvement of flavour and production.</title>
        <authorList>
            <person name="Hasing T."/>
            <person name="Tang H."/>
            <person name="Brym M."/>
            <person name="Khazi F."/>
            <person name="Huang T."/>
            <person name="Chambers A.H."/>
        </authorList>
    </citation>
    <scope>NUCLEOTIDE SEQUENCE [LARGE SCALE GENOMIC DNA]</scope>
    <source>
        <tissue evidence="7">Leaf</tissue>
    </source>
</reference>
<protein>
    <recommendedName>
        <fullName evidence="6">Receptor ligand binding region domain-containing protein</fullName>
    </recommendedName>
</protein>
<keyword evidence="5" id="KW-0732">Signal</keyword>
<evidence type="ECO:0000256" key="5">
    <source>
        <dbReference type="SAM" id="SignalP"/>
    </source>
</evidence>
<feature type="signal peptide" evidence="5">
    <location>
        <begin position="1"/>
        <end position="18"/>
    </location>
</feature>
<evidence type="ECO:0000256" key="4">
    <source>
        <dbReference type="ARBA" id="ARBA00023136"/>
    </source>
</evidence>
<dbReference type="CDD" id="cd19990">
    <property type="entry name" value="PBP1_GABAb_receptor_plant"/>
    <property type="match status" value="1"/>
</dbReference>
<dbReference type="Pfam" id="PF01094">
    <property type="entry name" value="ANF_receptor"/>
    <property type="match status" value="1"/>
</dbReference>
<keyword evidence="3" id="KW-1133">Transmembrane helix</keyword>
<dbReference type="PANTHER" id="PTHR34836">
    <property type="entry name" value="OS06G0188250 PROTEIN"/>
    <property type="match status" value="1"/>
</dbReference>
<dbReference type="Proteomes" id="UP000639772">
    <property type="component" value="Chromosome 12"/>
</dbReference>
<dbReference type="Gene3D" id="3.40.50.2300">
    <property type="match status" value="2"/>
</dbReference>
<organism evidence="7 8">
    <name type="scientific">Vanilla planifolia</name>
    <name type="common">Vanilla</name>
    <dbReference type="NCBI Taxonomy" id="51239"/>
    <lineage>
        <taxon>Eukaryota</taxon>
        <taxon>Viridiplantae</taxon>
        <taxon>Streptophyta</taxon>
        <taxon>Embryophyta</taxon>
        <taxon>Tracheophyta</taxon>
        <taxon>Spermatophyta</taxon>
        <taxon>Magnoliopsida</taxon>
        <taxon>Liliopsida</taxon>
        <taxon>Asparagales</taxon>
        <taxon>Orchidaceae</taxon>
        <taxon>Vanilloideae</taxon>
        <taxon>Vanilleae</taxon>
        <taxon>Vanilla</taxon>
    </lineage>
</organism>
<keyword evidence="4" id="KW-0472">Membrane</keyword>
<dbReference type="AlphaFoldDB" id="A0A835UEX0"/>
<evidence type="ECO:0000313" key="7">
    <source>
        <dbReference type="EMBL" id="KAG0459097.1"/>
    </source>
</evidence>
<dbReference type="GO" id="GO:0016020">
    <property type="term" value="C:membrane"/>
    <property type="evidence" value="ECO:0007669"/>
    <property type="project" value="UniProtKB-SubCell"/>
</dbReference>
<sequence>MIRVLLLFLVVCFGPFLSLIGRGNSSRHGIVNIGAILAFNTTIGRVAKVAIDAAVKDVNSDTSVLRSTELVIHAQDSNCNALTGIMGGLRLLETDVVAIVGPQSSTVAHVVAHLANEVQVPLVSFAATDPSLSSAQYPFFVRATQSDAFQMAAIAELVEYFQWREVIVIFTDDEYGRNGVADLNGRLAEKGCKISYKATLPSEANGTDIFDVLIKVAIMGSRVFILHADHDSGRKVFSVAHSLSMTTTGYAWIATDWLSSLLDSITTLGSEVINTMQGVLTLRQHTAKQQREKISSLDWRNLSKDDRYLQLNSYGLYAYDSVWMIAYALDAFFDDGGSIKFSNDSSLQEIGGGGSLSIEALRMFVDGNLLLKKIHSTVFDGVTGHVQFDVDGFLVHPAYDILNVVGTGTRRIGYWSNYSGLSIESPESLYLKPPNRSSLNQMLSDVIWRDKHR</sequence>
<dbReference type="EMBL" id="JADCNM010000012">
    <property type="protein sequence ID" value="KAG0459097.1"/>
    <property type="molecule type" value="Genomic_DNA"/>
</dbReference>
<dbReference type="InterPro" id="IPR015683">
    <property type="entry name" value="Ionotropic_Glu_rcpt"/>
</dbReference>
<dbReference type="PRINTS" id="PR01176">
    <property type="entry name" value="GABABRECEPTR"/>
</dbReference>
<gene>
    <name evidence="7" type="ORF">HPP92_022225</name>
</gene>
<feature type="chain" id="PRO_5032461415" description="Receptor ligand binding region domain-containing protein" evidence="5">
    <location>
        <begin position="19"/>
        <end position="453"/>
    </location>
</feature>
<comment type="subcellular location">
    <subcellularLocation>
        <location evidence="1">Membrane</location>
    </subcellularLocation>
</comment>
<evidence type="ECO:0000256" key="2">
    <source>
        <dbReference type="ARBA" id="ARBA00022692"/>
    </source>
</evidence>
<dbReference type="InterPro" id="IPR044440">
    <property type="entry name" value="GABAb_receptor_plant_PBP1"/>
</dbReference>
<dbReference type="SUPFAM" id="SSF53822">
    <property type="entry name" value="Periplasmic binding protein-like I"/>
    <property type="match status" value="1"/>
</dbReference>
<evidence type="ECO:0000256" key="1">
    <source>
        <dbReference type="ARBA" id="ARBA00004370"/>
    </source>
</evidence>
<dbReference type="PANTHER" id="PTHR34836:SF7">
    <property type="entry name" value="RECEPTOR LIGAND BINDING REGION DOMAIN-CONTAINING PROTEIN"/>
    <property type="match status" value="1"/>
</dbReference>
<evidence type="ECO:0000256" key="3">
    <source>
        <dbReference type="ARBA" id="ARBA00022989"/>
    </source>
</evidence>